<gene>
    <name evidence="2" type="ORF">FGO68_gene10598</name>
</gene>
<evidence type="ECO:0000313" key="3">
    <source>
        <dbReference type="Proteomes" id="UP000785679"/>
    </source>
</evidence>
<proteinExistence type="predicted"/>
<reference evidence="2" key="1">
    <citation type="submission" date="2019-06" db="EMBL/GenBank/DDBJ databases">
        <authorList>
            <person name="Zheng W."/>
        </authorList>
    </citation>
    <scope>NUCLEOTIDE SEQUENCE</scope>
    <source>
        <strain evidence="2">QDHG01</strain>
    </source>
</reference>
<accession>A0A8J8NT34</accession>
<sequence>MEIQTGDAIKDLLHKLSGQAASITSPIHSFGGLLASAAELIDLYNDKELVQAHKGNLSTEEYQHFLLTHLILLDTTNARFLWKRIPKSLKEVEGAAPPTNTHILGEIWSIGKSLILKEFGKTFVQIKGLISHLESDSEKNSFAQTVELLKILEKTLRQCHVFKLARKTYITIEYSQFRELFGFSATEDAAAQDFISKRGLTVEGSYVHIPSKLRGIDDIEGASGQKQFHLSEDRIQDLARVVQYLEKKKITFE</sequence>
<name>A0A8J8NT34_HALGN</name>
<protein>
    <recommendedName>
        <fullName evidence="1">CSN8/PSMD8/EIF3K domain-containing protein</fullName>
    </recommendedName>
</protein>
<dbReference type="EMBL" id="RRYP01006727">
    <property type="protein sequence ID" value="TNV80993.1"/>
    <property type="molecule type" value="Genomic_DNA"/>
</dbReference>
<dbReference type="Pfam" id="PF10075">
    <property type="entry name" value="CSN8_PSD8_EIF3K"/>
    <property type="match status" value="1"/>
</dbReference>
<feature type="domain" description="CSN8/PSMD8/EIF3K" evidence="1">
    <location>
        <begin position="58"/>
        <end position="210"/>
    </location>
</feature>
<dbReference type="InterPro" id="IPR033464">
    <property type="entry name" value="CSN8_PSD8_EIF3K"/>
</dbReference>
<organism evidence="2 3">
    <name type="scientific">Halteria grandinella</name>
    <dbReference type="NCBI Taxonomy" id="5974"/>
    <lineage>
        <taxon>Eukaryota</taxon>
        <taxon>Sar</taxon>
        <taxon>Alveolata</taxon>
        <taxon>Ciliophora</taxon>
        <taxon>Intramacronucleata</taxon>
        <taxon>Spirotrichea</taxon>
        <taxon>Stichotrichia</taxon>
        <taxon>Sporadotrichida</taxon>
        <taxon>Halteriidae</taxon>
        <taxon>Halteria</taxon>
    </lineage>
</organism>
<dbReference type="AlphaFoldDB" id="A0A8J8NT34"/>
<comment type="caution">
    <text evidence="2">The sequence shown here is derived from an EMBL/GenBank/DDBJ whole genome shotgun (WGS) entry which is preliminary data.</text>
</comment>
<keyword evidence="3" id="KW-1185">Reference proteome</keyword>
<dbReference type="Proteomes" id="UP000785679">
    <property type="component" value="Unassembled WGS sequence"/>
</dbReference>
<evidence type="ECO:0000259" key="1">
    <source>
        <dbReference type="Pfam" id="PF10075"/>
    </source>
</evidence>
<dbReference type="OrthoDB" id="5351233at2759"/>
<evidence type="ECO:0000313" key="2">
    <source>
        <dbReference type="EMBL" id="TNV80993.1"/>
    </source>
</evidence>